<name>D6PJ67_9ZZZZ</name>
<sequence>MEKRLNTKLEEYFKEFKDNVRRKIIECEMQDDPKTTSLLEYIYDYNRLVLDKEDFVKRKRVKNSIPEKNRCMAKRANGEQCTRRRKGELQFCGTHSKGTPHGIANAEKTHEEQNRTVELVAQEIRGIVYYIDRFGNVYNTEDVLQSKEDPQVIAKYVKDEQGHYSIPQLGLV</sequence>
<reference evidence="1" key="1">
    <citation type="journal article" date="2010" name="ISME J.">
        <title>Metagenome of the Mediterranean deep chlorophyll maximum studied by direct and fosmid library 454 pyrosequencing.</title>
        <authorList>
            <person name="Ghai R."/>
            <person name="Martin-Cuadrado A.B."/>
            <person name="Molto A.G."/>
            <person name="Heredia I.G."/>
            <person name="Cabrera R."/>
            <person name="Martin J."/>
            <person name="Verdu M."/>
            <person name="Deschamps P."/>
            <person name="Moreira D."/>
            <person name="Lopez-Garcia P."/>
            <person name="Mira A."/>
            <person name="Rodriguez-Valera F."/>
        </authorList>
    </citation>
    <scope>NUCLEOTIDE SEQUENCE</scope>
</reference>
<accession>D6PJ67</accession>
<evidence type="ECO:0000313" key="1">
    <source>
        <dbReference type="EMBL" id="ADD95768.1"/>
    </source>
</evidence>
<protein>
    <submittedName>
        <fullName evidence="1">Uncharacterized protein</fullName>
    </submittedName>
</protein>
<proteinExistence type="predicted"/>
<organism evidence="1">
    <name type="scientific">uncultured organism MedDCM-OCT-S08-C195</name>
    <dbReference type="NCBI Taxonomy" id="743634"/>
    <lineage>
        <taxon>unclassified sequences</taxon>
        <taxon>environmental samples</taxon>
    </lineage>
</organism>
<dbReference type="AlphaFoldDB" id="D6PJ67"/>
<dbReference type="EMBL" id="GU943095">
    <property type="protein sequence ID" value="ADD95768.1"/>
    <property type="molecule type" value="Genomic_DNA"/>
</dbReference>